<dbReference type="Proteomes" id="UP001177023">
    <property type="component" value="Unassembled WGS sequence"/>
</dbReference>
<keyword evidence="3" id="KW-1185">Reference proteome</keyword>
<dbReference type="InterPro" id="IPR013087">
    <property type="entry name" value="Znf_C2H2_type"/>
</dbReference>
<name>A0AA36CAB5_9BILA</name>
<protein>
    <recommendedName>
        <fullName evidence="1">C2H2-type domain-containing protein</fullName>
    </recommendedName>
</protein>
<organism evidence="2 3">
    <name type="scientific">Mesorhabditis spiculigera</name>
    <dbReference type="NCBI Taxonomy" id="96644"/>
    <lineage>
        <taxon>Eukaryota</taxon>
        <taxon>Metazoa</taxon>
        <taxon>Ecdysozoa</taxon>
        <taxon>Nematoda</taxon>
        <taxon>Chromadorea</taxon>
        <taxon>Rhabditida</taxon>
        <taxon>Rhabditina</taxon>
        <taxon>Rhabditomorpha</taxon>
        <taxon>Rhabditoidea</taxon>
        <taxon>Rhabditidae</taxon>
        <taxon>Mesorhabditinae</taxon>
        <taxon>Mesorhabditis</taxon>
    </lineage>
</organism>
<evidence type="ECO:0000313" key="2">
    <source>
        <dbReference type="EMBL" id="CAJ0564855.1"/>
    </source>
</evidence>
<reference evidence="2" key="1">
    <citation type="submission" date="2023-06" db="EMBL/GenBank/DDBJ databases">
        <authorList>
            <person name="Delattre M."/>
        </authorList>
    </citation>
    <scope>NUCLEOTIDE SEQUENCE</scope>
    <source>
        <strain evidence="2">AF72</strain>
    </source>
</reference>
<dbReference type="PROSITE" id="PS00028">
    <property type="entry name" value="ZINC_FINGER_C2H2_1"/>
    <property type="match status" value="1"/>
</dbReference>
<comment type="caution">
    <text evidence="2">The sequence shown here is derived from an EMBL/GenBank/DDBJ whole genome shotgun (WGS) entry which is preliminary data.</text>
</comment>
<feature type="domain" description="C2H2-type" evidence="1">
    <location>
        <begin position="62"/>
        <end position="84"/>
    </location>
</feature>
<dbReference type="EMBL" id="CATQJA010000927">
    <property type="protein sequence ID" value="CAJ0564855.1"/>
    <property type="molecule type" value="Genomic_DNA"/>
</dbReference>
<evidence type="ECO:0000313" key="3">
    <source>
        <dbReference type="Proteomes" id="UP001177023"/>
    </source>
</evidence>
<sequence length="112" mass="12982">MQAATVDLPVFTASSRNSINCRLTENESQAKAGQLRKHFSQKFDFWTCANKEVALVDLRVHCHNCQKTLPSLEELIRHTIGEAHIEKVYANGGYLTDEDFDFWYEVLEEYRL</sequence>
<evidence type="ECO:0000259" key="1">
    <source>
        <dbReference type="PROSITE" id="PS00028"/>
    </source>
</evidence>
<dbReference type="AlphaFoldDB" id="A0AA36CAB5"/>
<proteinExistence type="predicted"/>
<feature type="non-terminal residue" evidence="2">
    <location>
        <position position="1"/>
    </location>
</feature>
<accession>A0AA36CAB5</accession>
<gene>
    <name evidence="2" type="ORF">MSPICULIGERA_LOCUS3520</name>
</gene>